<dbReference type="Proteomes" id="UP001519309">
    <property type="component" value="Unassembled WGS sequence"/>
</dbReference>
<dbReference type="EMBL" id="JAGGLP010000026">
    <property type="protein sequence ID" value="MBP2055073.1"/>
    <property type="molecule type" value="Genomic_DNA"/>
</dbReference>
<dbReference type="RefSeq" id="WP_067311080.1">
    <property type="nucleotide sequence ID" value="NZ_CP016279.1"/>
</dbReference>
<reference evidence="4 6" key="1">
    <citation type="submission" date="2016-06" db="EMBL/GenBank/DDBJ databases">
        <title>Complete genome sequence of Streptomyces griseochromogenes ATCC 14511, the Blasticidin S producer.</title>
        <authorList>
            <person name="Wu L."/>
        </authorList>
    </citation>
    <scope>NUCLEOTIDE SEQUENCE [LARGE SCALE GENOMIC DNA]</scope>
    <source>
        <strain evidence="4 6">ATCC 14511</strain>
    </source>
</reference>
<dbReference type="SUPFAM" id="SSF46689">
    <property type="entry name" value="Homeodomain-like"/>
    <property type="match status" value="1"/>
</dbReference>
<reference evidence="5 7" key="2">
    <citation type="submission" date="2021-03" db="EMBL/GenBank/DDBJ databases">
        <title>Genomic Encyclopedia of Type Strains, Phase IV (KMG-IV): sequencing the most valuable type-strain genomes for metagenomic binning, comparative biology and taxonomic classification.</title>
        <authorList>
            <person name="Goeker M."/>
        </authorList>
    </citation>
    <scope>NUCLEOTIDE SEQUENCE [LARGE SCALE GENOMIC DNA]</scope>
    <source>
        <strain evidence="5 7">DSM 40499</strain>
    </source>
</reference>
<dbReference type="AlphaFoldDB" id="A0A1B1B3P2"/>
<feature type="domain" description="HTH tetR-type" evidence="3">
    <location>
        <begin position="15"/>
        <end position="73"/>
    </location>
</feature>
<gene>
    <name evidence="4" type="ORF">AVL59_31045</name>
    <name evidence="5" type="ORF">J2Z21_008086</name>
</gene>
<evidence type="ECO:0000313" key="5">
    <source>
        <dbReference type="EMBL" id="MBP2055073.1"/>
    </source>
</evidence>
<dbReference type="InterPro" id="IPR009057">
    <property type="entry name" value="Homeodomain-like_sf"/>
</dbReference>
<evidence type="ECO:0000313" key="4">
    <source>
        <dbReference type="EMBL" id="ANP53381.1"/>
    </source>
</evidence>
<dbReference type="KEGG" id="sgs:AVL59_31045"/>
<name>A0A1B1B3P2_9ACTN</name>
<proteinExistence type="predicted"/>
<evidence type="ECO:0000256" key="2">
    <source>
        <dbReference type="PROSITE-ProRule" id="PRU00335"/>
    </source>
</evidence>
<evidence type="ECO:0000259" key="3">
    <source>
        <dbReference type="PROSITE" id="PS50977"/>
    </source>
</evidence>
<organism evidence="4 6">
    <name type="scientific">Streptomyces griseochromogenes</name>
    <dbReference type="NCBI Taxonomy" id="68214"/>
    <lineage>
        <taxon>Bacteria</taxon>
        <taxon>Bacillati</taxon>
        <taxon>Actinomycetota</taxon>
        <taxon>Actinomycetes</taxon>
        <taxon>Kitasatosporales</taxon>
        <taxon>Streptomycetaceae</taxon>
        <taxon>Streptomyces</taxon>
    </lineage>
</organism>
<dbReference type="STRING" id="68214.AVL59_31045"/>
<dbReference type="Gene3D" id="1.10.357.10">
    <property type="entry name" value="Tetracycline Repressor, domain 2"/>
    <property type="match status" value="1"/>
</dbReference>
<dbReference type="GO" id="GO:0003677">
    <property type="term" value="F:DNA binding"/>
    <property type="evidence" value="ECO:0007669"/>
    <property type="project" value="UniProtKB-UniRule"/>
</dbReference>
<dbReference type="InterPro" id="IPR001647">
    <property type="entry name" value="HTH_TetR"/>
</dbReference>
<protein>
    <submittedName>
        <fullName evidence="5">AcrR family transcriptional regulator</fullName>
    </submittedName>
    <submittedName>
        <fullName evidence="4">TetR family transcriptional regulator</fullName>
    </submittedName>
</protein>
<feature type="DNA-binding region" description="H-T-H motif" evidence="2">
    <location>
        <begin position="36"/>
        <end position="55"/>
    </location>
</feature>
<keyword evidence="1 2" id="KW-0238">DNA-binding</keyword>
<evidence type="ECO:0000313" key="6">
    <source>
        <dbReference type="Proteomes" id="UP000092659"/>
    </source>
</evidence>
<keyword evidence="7" id="KW-1185">Reference proteome</keyword>
<dbReference type="PROSITE" id="PS50977">
    <property type="entry name" value="HTH_TETR_2"/>
    <property type="match status" value="1"/>
</dbReference>
<evidence type="ECO:0000256" key="1">
    <source>
        <dbReference type="ARBA" id="ARBA00023125"/>
    </source>
</evidence>
<sequence>MATTPTDTGRSNQKRRTRTALVEAARELIASGGEVAMPAIARAALVSEATAYRYFPDLPSLISEALAGAWPPPAEALAPVADSTDPAERIAFACEFLLRGVLLRQGAVRAVIAATITRPETATARPGVRFGLIDHALAPLEATLGATDPEAFSQLKRDLAVVVSAEALFTLTDLCGLAPDAAVASAVRTAATLTEAAVRAVARG</sequence>
<dbReference type="Pfam" id="PF00440">
    <property type="entry name" value="TetR_N"/>
    <property type="match status" value="1"/>
</dbReference>
<dbReference type="Proteomes" id="UP000092659">
    <property type="component" value="Chromosome"/>
</dbReference>
<dbReference type="OrthoDB" id="3217159at2"/>
<accession>A0A1B1B3P2</accession>
<dbReference type="EMBL" id="CP016279">
    <property type="protein sequence ID" value="ANP53381.1"/>
    <property type="molecule type" value="Genomic_DNA"/>
</dbReference>
<evidence type="ECO:0000313" key="7">
    <source>
        <dbReference type="Proteomes" id="UP001519309"/>
    </source>
</evidence>